<evidence type="ECO:0000259" key="2">
    <source>
        <dbReference type="Pfam" id="PF13439"/>
    </source>
</evidence>
<evidence type="ECO:0000313" key="4">
    <source>
        <dbReference type="Proteomes" id="UP000006512"/>
    </source>
</evidence>
<dbReference type="InterPro" id="IPR028098">
    <property type="entry name" value="Glyco_trans_4-like_N"/>
</dbReference>
<keyword evidence="4" id="KW-1185">Reference proteome</keyword>
<dbReference type="AlphaFoldDB" id="F4QMS7"/>
<protein>
    <submittedName>
        <fullName evidence="3">Glycosyl transferase group 1 family protein</fullName>
    </submittedName>
</protein>
<dbReference type="OrthoDB" id="9765330at2"/>
<proteinExistence type="predicted"/>
<evidence type="ECO:0000259" key="1">
    <source>
        <dbReference type="Pfam" id="PF00534"/>
    </source>
</evidence>
<dbReference type="Pfam" id="PF13439">
    <property type="entry name" value="Glyco_transf_4"/>
    <property type="match status" value="1"/>
</dbReference>
<dbReference type="STRING" id="715226.ABI_29350"/>
<dbReference type="Proteomes" id="UP000006512">
    <property type="component" value="Unassembled WGS sequence"/>
</dbReference>
<dbReference type="InterPro" id="IPR001296">
    <property type="entry name" value="Glyco_trans_1"/>
</dbReference>
<reference evidence="4" key="1">
    <citation type="submission" date="2011-03" db="EMBL/GenBank/DDBJ databases">
        <title>Draft genome sequence of Brevundimonas diminuta.</title>
        <authorList>
            <person name="Brown P.J.B."/>
            <person name="Buechlein A."/>
            <person name="Hemmerich C."/>
            <person name="Brun Y.V."/>
        </authorList>
    </citation>
    <scope>NUCLEOTIDE SEQUENCE [LARGE SCALE GENOMIC DNA]</scope>
    <source>
        <strain evidence="4">C19</strain>
    </source>
</reference>
<dbReference type="GO" id="GO:0016757">
    <property type="term" value="F:glycosyltransferase activity"/>
    <property type="evidence" value="ECO:0007669"/>
    <property type="project" value="InterPro"/>
</dbReference>
<dbReference type="RefSeq" id="WP_006273720.1">
    <property type="nucleotide sequence ID" value="NZ_GL883078.1"/>
</dbReference>
<dbReference type="PANTHER" id="PTHR12526">
    <property type="entry name" value="GLYCOSYLTRANSFERASE"/>
    <property type="match status" value="1"/>
</dbReference>
<dbReference type="SUPFAM" id="SSF53756">
    <property type="entry name" value="UDP-Glycosyltransferase/glycogen phosphorylase"/>
    <property type="match status" value="1"/>
</dbReference>
<dbReference type="Pfam" id="PF00534">
    <property type="entry name" value="Glycos_transf_1"/>
    <property type="match status" value="1"/>
</dbReference>
<feature type="domain" description="Glycosyltransferase subfamily 4-like N-terminal" evidence="2">
    <location>
        <begin position="75"/>
        <end position="202"/>
    </location>
</feature>
<sequence length="768" mass="85046">MLQSNSFQAANRIEDEDFSVIDIPFLNDAKSGAVRLTRPAIIGNFPPRQCGLATFTRDMYACLSMALPKAQWSVVAMNDPGASYDYPAEVTHQLPQNDIEAYRALADELNTAGNDVVFVQHEFGIYGGPSGRYLLAMLERLNMPIVTTLHTILEKPNAEQRLVMDALIRLSDTLVTMAQKGKDILMRVYQVPEARIAVIPHGAPSRPLRDTTSFKAELGLTNKKTLTTFGLLSPNKGIETVIQALPDIVRGCPNLIYLVIGATHPHLIRNEGEKYRDSLKQMARDLGVERHVHFINSFVNDAELVDILQATDVYVTPYLTETQITSGTLSYALALGRPIVSTPYWHAQEVLAGGVGALCPFKDVHAFTLAISNLLASDTARTAMSQRAYQAGLSSRWSAVANAYVTRAEADAERRTEEPGIRAKVIGDAPAWGAIERMTDSCGIFQHGKYGLPDREHGYCADDNCRALSLAARLSNISPLTPRQIELTRIYAAFMNHAWNHDTRFRNFMSFGRQWLDDGGSDDCCARSFECLVDVARSNLPEDLRTWAVSLANDVLGKTTQWQSLRARAILIRCLVRGFGVIGDPQEVQVLVRKLGQSVHGAYRHHARAGHKWFEPYLAYDNARLSEGLILAGQFLVDNAMLNDGIDSLRWLMQRQTDDASGCFVPVPTSHFKEDSQGRNLFDQQPIEVVATVEACLTAWTVTTDSLWRNEALRSYAWFHGENVHSLPMVTADGGCYDGLNPNGFNQNQGAESILAYPLSWTALKAGL</sequence>
<organism evidence="3 4">
    <name type="scientific">Asticcacaulis biprosthecium C19</name>
    <dbReference type="NCBI Taxonomy" id="715226"/>
    <lineage>
        <taxon>Bacteria</taxon>
        <taxon>Pseudomonadati</taxon>
        <taxon>Pseudomonadota</taxon>
        <taxon>Alphaproteobacteria</taxon>
        <taxon>Caulobacterales</taxon>
        <taxon>Caulobacteraceae</taxon>
        <taxon>Asticcacaulis</taxon>
    </lineage>
</organism>
<keyword evidence="3" id="KW-0808">Transferase</keyword>
<dbReference type="eggNOG" id="COG0438">
    <property type="taxonomic scope" value="Bacteria"/>
</dbReference>
<feature type="domain" description="Glycosyl transferase family 1" evidence="1">
    <location>
        <begin position="214"/>
        <end position="390"/>
    </location>
</feature>
<accession>F4QMS7</accession>
<evidence type="ECO:0000313" key="3">
    <source>
        <dbReference type="EMBL" id="EGF91518.1"/>
    </source>
</evidence>
<dbReference type="PANTHER" id="PTHR12526:SF572">
    <property type="entry name" value="BLL5144 PROTEIN"/>
    <property type="match status" value="1"/>
</dbReference>
<dbReference type="HOGENOM" id="CLU_365505_0_0_5"/>
<gene>
    <name evidence="3" type="ORF">ABI_29350</name>
</gene>
<dbReference type="CDD" id="cd03822">
    <property type="entry name" value="GT4_mannosyltransferase-like"/>
    <property type="match status" value="1"/>
</dbReference>
<name>F4QMS7_9CAUL</name>
<dbReference type="EMBL" id="GL883078">
    <property type="protein sequence ID" value="EGF91518.1"/>
    <property type="molecule type" value="Genomic_DNA"/>
</dbReference>
<dbReference type="Gene3D" id="3.40.50.2000">
    <property type="entry name" value="Glycogen Phosphorylase B"/>
    <property type="match status" value="2"/>
</dbReference>